<dbReference type="NCBIfam" id="TIGR01418">
    <property type="entry name" value="PEP_synth"/>
    <property type="match status" value="1"/>
</dbReference>
<dbReference type="UniPathway" id="UPA00138"/>
<dbReference type="InterPro" id="IPR040442">
    <property type="entry name" value="Pyrv_kinase-like_dom_sf"/>
</dbReference>
<comment type="function">
    <text evidence="2 15">Catalyzes the phosphorylation of pyruvate to phosphoenolpyruvate.</text>
</comment>
<dbReference type="FunFam" id="3.30.1490.20:FF:000010">
    <property type="entry name" value="Phosphoenolpyruvate synthase"/>
    <property type="match status" value="1"/>
</dbReference>
<dbReference type="InterPro" id="IPR036637">
    <property type="entry name" value="Phosphohistidine_dom_sf"/>
</dbReference>
<keyword evidence="11 15" id="KW-0067">ATP-binding</keyword>
<keyword evidence="8 15" id="KW-0479">Metal-binding</keyword>
<evidence type="ECO:0000256" key="9">
    <source>
        <dbReference type="ARBA" id="ARBA00022741"/>
    </source>
</evidence>
<dbReference type="GO" id="GO:0005524">
    <property type="term" value="F:ATP binding"/>
    <property type="evidence" value="ECO:0007669"/>
    <property type="project" value="UniProtKB-KW"/>
</dbReference>
<organism evidence="19 20">
    <name type="scientific">Candidatus Vogelbacteria bacterium RIFOXYD1_FULL_51_18</name>
    <dbReference type="NCBI Taxonomy" id="1802440"/>
    <lineage>
        <taxon>Bacteria</taxon>
        <taxon>Candidatus Vogeliibacteriota</taxon>
    </lineage>
</organism>
<dbReference type="GO" id="GO:0008986">
    <property type="term" value="F:pyruvate, water dikinase activity"/>
    <property type="evidence" value="ECO:0007669"/>
    <property type="project" value="UniProtKB-EC"/>
</dbReference>
<dbReference type="InterPro" id="IPR002192">
    <property type="entry name" value="PPDK_AMP/ATP-bd"/>
</dbReference>
<dbReference type="Pfam" id="PF00391">
    <property type="entry name" value="PEP-utilizers"/>
    <property type="match status" value="1"/>
</dbReference>
<comment type="caution">
    <text evidence="19">The sequence shown here is derived from an EMBL/GenBank/DDBJ whole genome shotgun (WGS) entry which is preliminary data.</text>
</comment>
<dbReference type="Pfam" id="PF02896">
    <property type="entry name" value="PEP-utilizers_C"/>
    <property type="match status" value="1"/>
</dbReference>
<keyword evidence="12 15" id="KW-0460">Magnesium</keyword>
<evidence type="ECO:0000256" key="8">
    <source>
        <dbReference type="ARBA" id="ARBA00022723"/>
    </source>
</evidence>
<proteinExistence type="inferred from homology"/>
<comment type="pathway">
    <text evidence="3 15">Carbohydrate biosynthesis; gluconeogenesis.</text>
</comment>
<dbReference type="PANTHER" id="PTHR43030:SF1">
    <property type="entry name" value="PHOSPHOENOLPYRUVATE SYNTHASE"/>
    <property type="match status" value="1"/>
</dbReference>
<evidence type="ECO:0000256" key="2">
    <source>
        <dbReference type="ARBA" id="ARBA00002988"/>
    </source>
</evidence>
<dbReference type="SUPFAM" id="SSF51621">
    <property type="entry name" value="Phosphoenolpyruvate/pyruvate domain"/>
    <property type="match status" value="1"/>
</dbReference>
<feature type="domain" description="PEP-utilising enzyme mobile" evidence="16">
    <location>
        <begin position="400"/>
        <end position="471"/>
    </location>
</feature>
<dbReference type="NCBIfam" id="NF005057">
    <property type="entry name" value="PRK06464.1"/>
    <property type="match status" value="1"/>
</dbReference>
<evidence type="ECO:0000256" key="11">
    <source>
        <dbReference type="ARBA" id="ARBA00022840"/>
    </source>
</evidence>
<dbReference type="EMBL" id="MHTL01000014">
    <property type="protein sequence ID" value="OHA60376.1"/>
    <property type="molecule type" value="Genomic_DNA"/>
</dbReference>
<evidence type="ECO:0000259" key="18">
    <source>
        <dbReference type="Pfam" id="PF02896"/>
    </source>
</evidence>
<dbReference type="Gene3D" id="3.30.1490.20">
    <property type="entry name" value="ATP-grasp fold, A domain"/>
    <property type="match status" value="1"/>
</dbReference>
<dbReference type="PROSITE" id="PS00742">
    <property type="entry name" value="PEP_ENZYMES_2"/>
    <property type="match status" value="1"/>
</dbReference>
<dbReference type="InterPro" id="IPR023151">
    <property type="entry name" value="PEP_util_CS"/>
</dbReference>
<evidence type="ECO:0000256" key="13">
    <source>
        <dbReference type="ARBA" id="ARBA00033470"/>
    </source>
</evidence>
<feature type="domain" description="PEP-utilising enzyme C-terminal" evidence="18">
    <location>
        <begin position="495"/>
        <end position="804"/>
    </location>
</feature>
<evidence type="ECO:0000256" key="15">
    <source>
        <dbReference type="PIRNR" id="PIRNR000854"/>
    </source>
</evidence>
<evidence type="ECO:0000259" key="16">
    <source>
        <dbReference type="Pfam" id="PF00391"/>
    </source>
</evidence>
<dbReference type="Gene3D" id="3.20.20.60">
    <property type="entry name" value="Phosphoenolpyruvate-binding domains"/>
    <property type="match status" value="1"/>
</dbReference>
<dbReference type="InterPro" id="IPR006319">
    <property type="entry name" value="PEP_synth"/>
</dbReference>
<dbReference type="Pfam" id="PF01326">
    <property type="entry name" value="PPDK_N"/>
    <property type="match status" value="1"/>
</dbReference>
<dbReference type="InterPro" id="IPR013815">
    <property type="entry name" value="ATP_grasp_subdomain_1"/>
</dbReference>
<evidence type="ECO:0000256" key="7">
    <source>
        <dbReference type="ARBA" id="ARBA00022679"/>
    </source>
</evidence>
<dbReference type="AlphaFoldDB" id="A0A1G2QIE6"/>
<reference evidence="19 20" key="1">
    <citation type="journal article" date="2016" name="Nat. Commun.">
        <title>Thousands of microbial genomes shed light on interconnected biogeochemical processes in an aquifer system.</title>
        <authorList>
            <person name="Anantharaman K."/>
            <person name="Brown C.T."/>
            <person name="Hug L.A."/>
            <person name="Sharon I."/>
            <person name="Castelle C.J."/>
            <person name="Probst A.J."/>
            <person name="Thomas B.C."/>
            <person name="Singh A."/>
            <person name="Wilkins M.J."/>
            <person name="Karaoz U."/>
            <person name="Brodie E.L."/>
            <person name="Williams K.H."/>
            <person name="Hubbard S.S."/>
            <person name="Banfield J.F."/>
        </authorList>
    </citation>
    <scope>NUCLEOTIDE SEQUENCE [LARGE SCALE GENOMIC DNA]</scope>
</reference>
<dbReference type="GO" id="GO:0046872">
    <property type="term" value="F:metal ion binding"/>
    <property type="evidence" value="ECO:0007669"/>
    <property type="project" value="UniProtKB-KW"/>
</dbReference>
<comment type="catalytic activity">
    <reaction evidence="14 15">
        <text>pyruvate + ATP + H2O = phosphoenolpyruvate + AMP + phosphate + 2 H(+)</text>
        <dbReference type="Rhea" id="RHEA:11364"/>
        <dbReference type="ChEBI" id="CHEBI:15361"/>
        <dbReference type="ChEBI" id="CHEBI:15377"/>
        <dbReference type="ChEBI" id="CHEBI:15378"/>
        <dbReference type="ChEBI" id="CHEBI:30616"/>
        <dbReference type="ChEBI" id="CHEBI:43474"/>
        <dbReference type="ChEBI" id="CHEBI:58702"/>
        <dbReference type="ChEBI" id="CHEBI:456215"/>
        <dbReference type="EC" id="2.7.9.2"/>
    </reaction>
</comment>
<keyword evidence="19" id="KW-0670">Pyruvate</keyword>
<accession>A0A1G2QIE6</accession>
<dbReference type="FunFam" id="3.30.470.20:FF:000017">
    <property type="entry name" value="Phosphoenolpyruvate synthase"/>
    <property type="match status" value="1"/>
</dbReference>
<keyword evidence="7 15" id="KW-0808">Transferase</keyword>
<dbReference type="InterPro" id="IPR000121">
    <property type="entry name" value="PEP_util_C"/>
</dbReference>
<evidence type="ECO:0000256" key="1">
    <source>
        <dbReference type="ARBA" id="ARBA00001946"/>
    </source>
</evidence>
<dbReference type="SUPFAM" id="SSF52009">
    <property type="entry name" value="Phosphohistidine domain"/>
    <property type="match status" value="1"/>
</dbReference>
<evidence type="ECO:0000256" key="14">
    <source>
        <dbReference type="ARBA" id="ARBA00047700"/>
    </source>
</evidence>
<comment type="cofactor">
    <cofactor evidence="1 15">
        <name>Mg(2+)</name>
        <dbReference type="ChEBI" id="CHEBI:18420"/>
    </cofactor>
</comment>
<comment type="similarity">
    <text evidence="4 15">Belongs to the PEP-utilizing enzyme family.</text>
</comment>
<evidence type="ECO:0000256" key="4">
    <source>
        <dbReference type="ARBA" id="ARBA00007837"/>
    </source>
</evidence>
<dbReference type="InterPro" id="IPR018274">
    <property type="entry name" value="PEP_util_AS"/>
</dbReference>
<dbReference type="InterPro" id="IPR015813">
    <property type="entry name" value="Pyrv/PenolPyrv_kinase-like_dom"/>
</dbReference>
<evidence type="ECO:0000313" key="19">
    <source>
        <dbReference type="EMBL" id="OHA60376.1"/>
    </source>
</evidence>
<dbReference type="Gene3D" id="3.50.30.10">
    <property type="entry name" value="Phosphohistidine domain"/>
    <property type="match status" value="1"/>
</dbReference>
<dbReference type="PROSITE" id="PS00370">
    <property type="entry name" value="PEP_ENZYMES_PHOS_SITE"/>
    <property type="match status" value="1"/>
</dbReference>
<evidence type="ECO:0000259" key="17">
    <source>
        <dbReference type="Pfam" id="PF01326"/>
    </source>
</evidence>
<keyword evidence="9 15" id="KW-0547">Nucleotide-binding</keyword>
<evidence type="ECO:0000256" key="5">
    <source>
        <dbReference type="ARBA" id="ARBA00011996"/>
    </source>
</evidence>
<dbReference type="STRING" id="1802440.A2569_02960"/>
<dbReference type="GO" id="GO:0006094">
    <property type="term" value="P:gluconeogenesis"/>
    <property type="evidence" value="ECO:0007669"/>
    <property type="project" value="UniProtKB-UniPathway"/>
</dbReference>
<dbReference type="EC" id="2.7.9.2" evidence="5 15"/>
<dbReference type="Gene3D" id="3.30.470.20">
    <property type="entry name" value="ATP-grasp fold, B domain"/>
    <property type="match status" value="1"/>
</dbReference>
<protein>
    <recommendedName>
        <fullName evidence="6 15">Phosphoenolpyruvate synthase</fullName>
        <shortName evidence="15">PEP synthase</shortName>
        <ecNumber evidence="5 15">2.7.9.2</ecNumber>
    </recommendedName>
    <alternativeName>
        <fullName evidence="13 15">Pyruvate, water dikinase</fullName>
    </alternativeName>
</protein>
<dbReference type="InterPro" id="IPR008279">
    <property type="entry name" value="PEP-util_enz_mobile_dom"/>
</dbReference>
<evidence type="ECO:0000256" key="3">
    <source>
        <dbReference type="ARBA" id="ARBA00004742"/>
    </source>
</evidence>
<evidence type="ECO:0000256" key="12">
    <source>
        <dbReference type="ARBA" id="ARBA00022842"/>
    </source>
</evidence>
<evidence type="ECO:0000256" key="6">
    <source>
        <dbReference type="ARBA" id="ARBA00021623"/>
    </source>
</evidence>
<name>A0A1G2QIE6_9BACT</name>
<keyword evidence="10 15" id="KW-0418">Kinase</keyword>
<dbReference type="SUPFAM" id="SSF56059">
    <property type="entry name" value="Glutathione synthetase ATP-binding domain-like"/>
    <property type="match status" value="1"/>
</dbReference>
<dbReference type="PIRSF" id="PIRSF000854">
    <property type="entry name" value="PEP_synthase"/>
    <property type="match status" value="1"/>
</dbReference>
<dbReference type="PANTHER" id="PTHR43030">
    <property type="entry name" value="PHOSPHOENOLPYRUVATE SYNTHASE"/>
    <property type="match status" value="1"/>
</dbReference>
<evidence type="ECO:0000313" key="20">
    <source>
        <dbReference type="Proteomes" id="UP000177090"/>
    </source>
</evidence>
<sequence>MNDKETRNILWFDQVGNDDVALVGGKNASLGEMYQHLVPKGIRIPNGFVITARAYREFVNETSLAAMIRETLDGLNTKDIRDLQLRGKKIRAAFREIEFPADMVAEIRSAYRDLSNAYHMDEADTAVRSSATAEDLPGASFAGEHETYLNVVGEEKVLYAIRDAMGSLFTDRAISYRVDKGFDHCAIALSVGVQKMVRSDKGVSGVMFTLDTESGFRNVVEINASWGLGEMVVQGKVTPDEYLVFKPTFNQGFRPIIRKTLGSKTVKMIYSTHSKRPVHSASGGVREVKVSPKERNRFVLTDDEILTLSRWGMQIEEHYSGRAGHSVPMDMEWAKDGESGELYIVQARPETVQAEKKNLTRTDYTLHTNETPMVEGISVGTKIVSGKARIITKTAKLYKFQPGEILITEITDPDWEPIMKIATAIVTEKGGRTSHAAIVSRELGIPAVIGTGNATKKIKTGELITVDTSSGSVGRVYEGKLEWEESTYNVTDIPEVKTKLCLNVGSPESAFVHSFLPNKGVGLAREEFIIASHIRIHPLALINFSSLKSRSLKKKINELTAGYDDKVAFFVGKLAQGIGEIGAAFWPNDVIVRFSDFKTNEYAALIGGAEYEPEEENPMLGWRGASRYANPQFAPAFGLECQAIKKVRGDYGLKNVHVMVPFCRTPEEGARVVEIMREMKLPKGEDGLKVHVMCEIPTNVLRADEFLDIFDGFSIGSNDLAQLTLGLDRDSSIVAGISNENDPAVRTLIADAIAACQRRGKYIGFCGQAPSDYPDFLRFLVSKKIEAVSLNPDSLVSMTFEVAKEEERT</sequence>
<dbReference type="Proteomes" id="UP000177090">
    <property type="component" value="Unassembled WGS sequence"/>
</dbReference>
<evidence type="ECO:0000256" key="10">
    <source>
        <dbReference type="ARBA" id="ARBA00022777"/>
    </source>
</evidence>
<gene>
    <name evidence="19" type="ORF">A2569_02960</name>
</gene>
<feature type="domain" description="Pyruvate phosphate dikinase AMP/ATP-binding" evidence="17">
    <location>
        <begin position="21"/>
        <end position="358"/>
    </location>
</feature>